<dbReference type="PANTHER" id="PTHR24321:SF11">
    <property type="entry name" value="BLR0893 PROTEIN"/>
    <property type="match status" value="1"/>
</dbReference>
<sequence length="295" mass="31224">MSDFTRRQMITAGAIAATGLTTAIAAGRSTANPPDTPEAQSSAADPNGQFSGKVVLITGATSGIGATTAKAFAERGASVFFCGRRETLGQQIEAQIRAGGGEATYMQADVRRAEEVQAFVEGCIARYDRLDVAFNNAGIDYPPAAIADTDIDEFDDLMNTNARGVFLGMKYEIPYLLQTKGAIINNASIGGHRAFANIVGYGASKAAVIHMTKMAAQEYGKDIRINAIAPGAIDTPMLDRVKRDWEVSEEQLVSPYPIQRVGQPEEVAKAVTWLASDAASYVSGMRFDIDGGGLG</sequence>
<keyword evidence="6" id="KW-1185">Reference proteome</keyword>
<evidence type="ECO:0000313" key="6">
    <source>
        <dbReference type="Proteomes" id="UP000621799"/>
    </source>
</evidence>
<keyword evidence="4" id="KW-0732">Signal</keyword>
<dbReference type="EC" id="1.1.1.47" evidence="5"/>
<dbReference type="FunFam" id="3.40.50.720:FF:000084">
    <property type="entry name" value="Short-chain dehydrogenase reductase"/>
    <property type="match status" value="1"/>
</dbReference>
<dbReference type="RefSeq" id="WP_264322203.1">
    <property type="nucleotide sequence ID" value="NZ_JADEXN010000282.1"/>
</dbReference>
<dbReference type="AlphaFoldDB" id="A0A928Z826"/>
<dbReference type="PANTHER" id="PTHR24321">
    <property type="entry name" value="DEHYDROGENASES, SHORT CHAIN"/>
    <property type="match status" value="1"/>
</dbReference>
<dbReference type="NCBIfam" id="NF005559">
    <property type="entry name" value="PRK07231.1"/>
    <property type="match status" value="1"/>
</dbReference>
<accession>A0A928Z826</accession>
<keyword evidence="2 5" id="KW-0560">Oxidoreductase</keyword>
<dbReference type="CDD" id="cd05233">
    <property type="entry name" value="SDR_c"/>
    <property type="match status" value="1"/>
</dbReference>
<evidence type="ECO:0000256" key="2">
    <source>
        <dbReference type="ARBA" id="ARBA00023002"/>
    </source>
</evidence>
<evidence type="ECO:0000256" key="3">
    <source>
        <dbReference type="SAM" id="MobiDB-lite"/>
    </source>
</evidence>
<dbReference type="InterPro" id="IPR006311">
    <property type="entry name" value="TAT_signal"/>
</dbReference>
<dbReference type="Proteomes" id="UP000621799">
    <property type="component" value="Unassembled WGS sequence"/>
</dbReference>
<dbReference type="PRINTS" id="PR00080">
    <property type="entry name" value="SDRFAMILY"/>
</dbReference>
<comment type="caution">
    <text evidence="5">The sequence shown here is derived from an EMBL/GenBank/DDBJ whole genome shotgun (WGS) entry which is preliminary data.</text>
</comment>
<dbReference type="InterPro" id="IPR020904">
    <property type="entry name" value="Sc_DH/Rdtase_CS"/>
</dbReference>
<feature type="compositionally biased region" description="Polar residues" evidence="3">
    <location>
        <begin position="29"/>
        <end position="47"/>
    </location>
</feature>
<dbReference type="EMBL" id="JADEXN010000282">
    <property type="protein sequence ID" value="MBE9042022.1"/>
    <property type="molecule type" value="Genomic_DNA"/>
</dbReference>
<name>A0A928Z826_9CYAN</name>
<protein>
    <submittedName>
        <fullName evidence="5">Glucose 1-dehydrogenase</fullName>
        <ecNumber evidence="5">1.1.1.47</ecNumber>
    </submittedName>
</protein>
<dbReference type="SUPFAM" id="SSF51735">
    <property type="entry name" value="NAD(P)-binding Rossmann-fold domains"/>
    <property type="match status" value="1"/>
</dbReference>
<organism evidence="5 6">
    <name type="scientific">Zarconia navalis LEGE 11467</name>
    <dbReference type="NCBI Taxonomy" id="1828826"/>
    <lineage>
        <taxon>Bacteria</taxon>
        <taxon>Bacillati</taxon>
        <taxon>Cyanobacteriota</taxon>
        <taxon>Cyanophyceae</taxon>
        <taxon>Oscillatoriophycideae</taxon>
        <taxon>Oscillatoriales</taxon>
        <taxon>Oscillatoriales incertae sedis</taxon>
        <taxon>Zarconia</taxon>
        <taxon>Zarconia navalis</taxon>
    </lineage>
</organism>
<dbReference type="InterPro" id="IPR002347">
    <property type="entry name" value="SDR_fam"/>
</dbReference>
<dbReference type="InterPro" id="IPR036291">
    <property type="entry name" value="NAD(P)-bd_dom_sf"/>
</dbReference>
<dbReference type="Gene3D" id="3.40.50.720">
    <property type="entry name" value="NAD(P)-binding Rossmann-like Domain"/>
    <property type="match status" value="1"/>
</dbReference>
<evidence type="ECO:0000256" key="1">
    <source>
        <dbReference type="ARBA" id="ARBA00006484"/>
    </source>
</evidence>
<feature type="signal peptide" evidence="4">
    <location>
        <begin position="1"/>
        <end position="25"/>
    </location>
</feature>
<dbReference type="Pfam" id="PF13561">
    <property type="entry name" value="adh_short_C2"/>
    <property type="match status" value="1"/>
</dbReference>
<evidence type="ECO:0000313" key="5">
    <source>
        <dbReference type="EMBL" id="MBE9042022.1"/>
    </source>
</evidence>
<reference evidence="5" key="1">
    <citation type="submission" date="2020-10" db="EMBL/GenBank/DDBJ databases">
        <authorList>
            <person name="Castelo-Branco R."/>
            <person name="Eusebio N."/>
            <person name="Adriana R."/>
            <person name="Vieira A."/>
            <person name="Brugerolle De Fraissinette N."/>
            <person name="Rezende De Castro R."/>
            <person name="Schneider M.P."/>
            <person name="Vasconcelos V."/>
            <person name="Leao P.N."/>
        </authorList>
    </citation>
    <scope>NUCLEOTIDE SEQUENCE</scope>
    <source>
        <strain evidence="5">LEGE 11467</strain>
    </source>
</reference>
<feature type="chain" id="PRO_5037940626" evidence="4">
    <location>
        <begin position="26"/>
        <end position="295"/>
    </location>
</feature>
<comment type="similarity">
    <text evidence="1">Belongs to the short-chain dehydrogenases/reductases (SDR) family.</text>
</comment>
<dbReference type="GO" id="GO:0047936">
    <property type="term" value="F:glucose 1-dehydrogenase [NAD(P)+] activity"/>
    <property type="evidence" value="ECO:0007669"/>
    <property type="project" value="UniProtKB-EC"/>
</dbReference>
<dbReference type="PROSITE" id="PS00061">
    <property type="entry name" value="ADH_SHORT"/>
    <property type="match status" value="1"/>
</dbReference>
<proteinExistence type="inferred from homology"/>
<dbReference type="PROSITE" id="PS51318">
    <property type="entry name" value="TAT"/>
    <property type="match status" value="1"/>
</dbReference>
<evidence type="ECO:0000256" key="4">
    <source>
        <dbReference type="SAM" id="SignalP"/>
    </source>
</evidence>
<dbReference type="PRINTS" id="PR00081">
    <property type="entry name" value="GDHRDH"/>
</dbReference>
<gene>
    <name evidence="5" type="ORF">IQ235_14665</name>
</gene>
<feature type="region of interest" description="Disordered" evidence="3">
    <location>
        <begin position="27"/>
        <end position="47"/>
    </location>
</feature>